<comment type="similarity">
    <text evidence="1">Belongs to the TfdA dioxygenase family.</text>
</comment>
<reference evidence="7" key="2">
    <citation type="submission" date="2020-09" db="EMBL/GenBank/DDBJ databases">
        <authorList>
            <person name="Sun Q."/>
            <person name="Zhou Y."/>
        </authorList>
    </citation>
    <scope>NUCLEOTIDE SEQUENCE</scope>
    <source>
        <strain evidence="7">CGMCC 1.12919</strain>
    </source>
</reference>
<keyword evidence="2" id="KW-0479">Metal-binding</keyword>
<dbReference type="InterPro" id="IPR042098">
    <property type="entry name" value="TauD-like_sf"/>
</dbReference>
<evidence type="ECO:0000259" key="6">
    <source>
        <dbReference type="Pfam" id="PF02668"/>
    </source>
</evidence>
<dbReference type="RefSeq" id="WP_188607509.1">
    <property type="nucleotide sequence ID" value="NZ_BMGG01000001.1"/>
</dbReference>
<keyword evidence="3 7" id="KW-0223">Dioxygenase</keyword>
<evidence type="ECO:0000256" key="5">
    <source>
        <dbReference type="ARBA" id="ARBA00023004"/>
    </source>
</evidence>
<name>A0A916TWW6_9HYPH</name>
<reference evidence="7" key="1">
    <citation type="journal article" date="2014" name="Int. J. Syst. Evol. Microbiol.">
        <title>Complete genome sequence of Corynebacterium casei LMG S-19264T (=DSM 44701T), isolated from a smear-ripened cheese.</title>
        <authorList>
            <consortium name="US DOE Joint Genome Institute (JGI-PGF)"/>
            <person name="Walter F."/>
            <person name="Albersmeier A."/>
            <person name="Kalinowski J."/>
            <person name="Ruckert C."/>
        </authorList>
    </citation>
    <scope>NUCLEOTIDE SEQUENCE</scope>
    <source>
        <strain evidence="7">CGMCC 1.12919</strain>
    </source>
</reference>
<dbReference type="InterPro" id="IPR003819">
    <property type="entry name" value="TauD/TfdA-like"/>
</dbReference>
<sequence>MTNTIRVQPLDATFGATVTGVKLAEIDDAQWSELYEAWLNYALLVFPEQHLGRDQQVAFARRFGDLEFDMAPISNVKADGTVRGDVDTDGVVKILKGNMGWHADSTYMPLQAKGAVFSAEIVPTTGGHTGFADMRAAYDALDDATRDRIEGLSAYHSLHYSQSKLDHKHKEGDEYGGYGFHDGPVPLRPLVKVHPETGRKSLLIGRHAHAIPGLDPAESEQLLADLITFACQEPRIYHHDWRPGDTVIWDNRCLLHRATPWNLAEPRVMWHSRIAGHPVSEAAVP</sequence>
<evidence type="ECO:0000313" key="7">
    <source>
        <dbReference type="EMBL" id="GGC48682.1"/>
    </source>
</evidence>
<comment type="caution">
    <text evidence="7">The sequence shown here is derived from an EMBL/GenBank/DDBJ whole genome shotgun (WGS) entry which is preliminary data.</text>
</comment>
<gene>
    <name evidence="7" type="primary">tfdA</name>
    <name evidence="7" type="ORF">GCM10010994_04850</name>
</gene>
<evidence type="ECO:0000256" key="1">
    <source>
        <dbReference type="ARBA" id="ARBA00005896"/>
    </source>
</evidence>
<evidence type="ECO:0000256" key="2">
    <source>
        <dbReference type="ARBA" id="ARBA00022723"/>
    </source>
</evidence>
<evidence type="ECO:0000313" key="8">
    <source>
        <dbReference type="Proteomes" id="UP000637002"/>
    </source>
</evidence>
<accession>A0A916TWW6</accession>
<keyword evidence="4" id="KW-0560">Oxidoreductase</keyword>
<dbReference type="Pfam" id="PF02668">
    <property type="entry name" value="TauD"/>
    <property type="match status" value="1"/>
</dbReference>
<dbReference type="PANTHER" id="PTHR43779:SF3">
    <property type="entry name" value="(3R)-3-[(CARBOXYMETHYL)AMINO]FATTY ACID OXYGENASE_DECARBOXYLASE"/>
    <property type="match status" value="1"/>
</dbReference>
<protein>
    <submittedName>
        <fullName evidence="7">Alpha-ketoglutarate-dependent 2,4-dichlorophenoxyacetate dioxygenase</fullName>
    </submittedName>
</protein>
<dbReference type="InterPro" id="IPR051178">
    <property type="entry name" value="TfdA_dioxygenase"/>
</dbReference>
<evidence type="ECO:0000256" key="4">
    <source>
        <dbReference type="ARBA" id="ARBA00023002"/>
    </source>
</evidence>
<dbReference type="SUPFAM" id="SSF51197">
    <property type="entry name" value="Clavaminate synthase-like"/>
    <property type="match status" value="1"/>
</dbReference>
<dbReference type="PANTHER" id="PTHR43779">
    <property type="entry name" value="DIOXYGENASE RV0097-RELATED"/>
    <property type="match status" value="1"/>
</dbReference>
<dbReference type="GO" id="GO:0046872">
    <property type="term" value="F:metal ion binding"/>
    <property type="evidence" value="ECO:0007669"/>
    <property type="project" value="UniProtKB-KW"/>
</dbReference>
<dbReference type="EMBL" id="BMGG01000001">
    <property type="protein sequence ID" value="GGC48682.1"/>
    <property type="molecule type" value="Genomic_DNA"/>
</dbReference>
<organism evidence="7 8">
    <name type="scientific">Chelatococcus reniformis</name>
    <dbReference type="NCBI Taxonomy" id="1494448"/>
    <lineage>
        <taxon>Bacteria</taxon>
        <taxon>Pseudomonadati</taxon>
        <taxon>Pseudomonadota</taxon>
        <taxon>Alphaproteobacteria</taxon>
        <taxon>Hyphomicrobiales</taxon>
        <taxon>Chelatococcaceae</taxon>
        <taxon>Chelatococcus</taxon>
    </lineage>
</organism>
<evidence type="ECO:0000256" key="3">
    <source>
        <dbReference type="ARBA" id="ARBA00022964"/>
    </source>
</evidence>
<dbReference type="Proteomes" id="UP000637002">
    <property type="component" value="Unassembled WGS sequence"/>
</dbReference>
<keyword evidence="8" id="KW-1185">Reference proteome</keyword>
<dbReference type="GO" id="GO:0016706">
    <property type="term" value="F:2-oxoglutarate-dependent dioxygenase activity"/>
    <property type="evidence" value="ECO:0007669"/>
    <property type="project" value="UniProtKB-ARBA"/>
</dbReference>
<dbReference type="AlphaFoldDB" id="A0A916TWW6"/>
<proteinExistence type="inferred from homology"/>
<keyword evidence="5" id="KW-0408">Iron</keyword>
<dbReference type="Gene3D" id="3.60.130.10">
    <property type="entry name" value="Clavaminate synthase-like"/>
    <property type="match status" value="1"/>
</dbReference>
<feature type="domain" description="TauD/TfdA-like" evidence="6">
    <location>
        <begin position="7"/>
        <end position="270"/>
    </location>
</feature>